<dbReference type="PANTHER" id="PTHR15710">
    <property type="entry name" value="E3 UBIQUITIN-PROTEIN LIGASE PRAJA"/>
    <property type="match status" value="1"/>
</dbReference>
<evidence type="ECO:0000313" key="11">
    <source>
        <dbReference type="EMBL" id="KAF7842694.1"/>
    </source>
</evidence>
<dbReference type="OrthoDB" id="21204at2759"/>
<evidence type="ECO:0000259" key="10">
    <source>
        <dbReference type="PROSITE" id="PS50089"/>
    </source>
</evidence>
<dbReference type="SMART" id="SM00184">
    <property type="entry name" value="RING"/>
    <property type="match status" value="1"/>
</dbReference>
<comment type="caution">
    <text evidence="11">The sequence shown here is derived from an EMBL/GenBank/DDBJ whole genome shotgun (WGS) entry which is preliminary data.</text>
</comment>
<comment type="catalytic activity">
    <reaction evidence="1">
        <text>S-ubiquitinyl-[E2 ubiquitin-conjugating enzyme]-L-cysteine + [acceptor protein]-L-lysine = [E2 ubiquitin-conjugating enzyme]-L-cysteine + N(6)-ubiquitinyl-[acceptor protein]-L-lysine.</text>
        <dbReference type="EC" id="2.3.2.27"/>
    </reaction>
</comment>
<name>A0A834XCQ5_9FABA</name>
<reference evidence="11" key="1">
    <citation type="submission" date="2020-09" db="EMBL/GenBank/DDBJ databases">
        <title>Genome-Enabled Discovery of Anthraquinone Biosynthesis in Senna tora.</title>
        <authorList>
            <person name="Kang S.-H."/>
            <person name="Pandey R.P."/>
            <person name="Lee C.-M."/>
            <person name="Sim J.-S."/>
            <person name="Jeong J.-T."/>
            <person name="Choi B.-S."/>
            <person name="Jung M."/>
            <person name="Ginzburg D."/>
            <person name="Zhao K."/>
            <person name="Won S.Y."/>
            <person name="Oh T.-J."/>
            <person name="Yu Y."/>
            <person name="Kim N.-H."/>
            <person name="Lee O.R."/>
            <person name="Lee T.-H."/>
            <person name="Bashyal P."/>
            <person name="Kim T.-S."/>
            <person name="Lee W.-H."/>
            <person name="Kawkins C."/>
            <person name="Kim C.-K."/>
            <person name="Kim J.S."/>
            <person name="Ahn B.O."/>
            <person name="Rhee S.Y."/>
            <person name="Sohng J.K."/>
        </authorList>
    </citation>
    <scope>NUCLEOTIDE SEQUENCE</scope>
    <source>
        <tissue evidence="11">Leaf</tissue>
    </source>
</reference>
<keyword evidence="12" id="KW-1185">Reference proteome</keyword>
<sequence>MDTRPRPRAIVNGVRRTRTFHYFWCQTCQRAVRIPSSPSPNPNSSFCPFCSHQLRYELDITRPRLLANLPNNLDPSPATQLMNSLALILDPSMRERNTNLDPTTRWVEENDDDGTWIALRFTRPNQRLVNAGGHDANANATVPNNRRPGPPPAADSAIERLPTVKPTEIQLASDPNCAICKDEFRVEMEVKELPCKHFYHSDCIVPWLRIHNTCPICRHEIEVGGGGGGRDSSLNSHMQDELNFEHLNGLGLGLEEAGYTLNSVWSQIASFRPFRAFWDWTQRYYFDFQENHGGAVISQEKPKSK</sequence>
<evidence type="ECO:0000256" key="7">
    <source>
        <dbReference type="ARBA" id="ARBA00022833"/>
    </source>
</evidence>
<organism evidence="11 12">
    <name type="scientific">Senna tora</name>
    <dbReference type="NCBI Taxonomy" id="362788"/>
    <lineage>
        <taxon>Eukaryota</taxon>
        <taxon>Viridiplantae</taxon>
        <taxon>Streptophyta</taxon>
        <taxon>Embryophyta</taxon>
        <taxon>Tracheophyta</taxon>
        <taxon>Spermatophyta</taxon>
        <taxon>Magnoliopsida</taxon>
        <taxon>eudicotyledons</taxon>
        <taxon>Gunneridae</taxon>
        <taxon>Pentapetalae</taxon>
        <taxon>rosids</taxon>
        <taxon>fabids</taxon>
        <taxon>Fabales</taxon>
        <taxon>Fabaceae</taxon>
        <taxon>Caesalpinioideae</taxon>
        <taxon>Cassia clade</taxon>
        <taxon>Senna</taxon>
    </lineage>
</organism>
<proteinExistence type="predicted"/>
<dbReference type="EMBL" id="JAAIUW010000002">
    <property type="protein sequence ID" value="KAF7842694.1"/>
    <property type="molecule type" value="Genomic_DNA"/>
</dbReference>
<evidence type="ECO:0000256" key="6">
    <source>
        <dbReference type="ARBA" id="ARBA00022786"/>
    </source>
</evidence>
<dbReference type="Pfam" id="PF13639">
    <property type="entry name" value="zf-RING_2"/>
    <property type="match status" value="1"/>
</dbReference>
<evidence type="ECO:0000256" key="1">
    <source>
        <dbReference type="ARBA" id="ARBA00000900"/>
    </source>
</evidence>
<dbReference type="GO" id="GO:0016567">
    <property type="term" value="P:protein ubiquitination"/>
    <property type="evidence" value="ECO:0007669"/>
    <property type="project" value="TreeGrafter"/>
</dbReference>
<dbReference type="GO" id="GO:0061630">
    <property type="term" value="F:ubiquitin protein ligase activity"/>
    <property type="evidence" value="ECO:0007669"/>
    <property type="project" value="UniProtKB-EC"/>
</dbReference>
<keyword evidence="4" id="KW-0479">Metal-binding</keyword>
<feature type="domain" description="RING-type" evidence="10">
    <location>
        <begin position="177"/>
        <end position="218"/>
    </location>
</feature>
<keyword evidence="5 8" id="KW-0863">Zinc-finger</keyword>
<feature type="region of interest" description="Disordered" evidence="9">
    <location>
        <begin position="131"/>
        <end position="154"/>
    </location>
</feature>
<evidence type="ECO:0000256" key="4">
    <source>
        <dbReference type="ARBA" id="ARBA00022723"/>
    </source>
</evidence>
<evidence type="ECO:0000256" key="3">
    <source>
        <dbReference type="ARBA" id="ARBA00022679"/>
    </source>
</evidence>
<dbReference type="PANTHER" id="PTHR15710:SF116">
    <property type="entry name" value="RING_U-BOX SUPERFAMILY PROTEIN"/>
    <property type="match status" value="1"/>
</dbReference>
<dbReference type="GO" id="GO:0008270">
    <property type="term" value="F:zinc ion binding"/>
    <property type="evidence" value="ECO:0007669"/>
    <property type="project" value="UniProtKB-KW"/>
</dbReference>
<evidence type="ECO:0000256" key="5">
    <source>
        <dbReference type="ARBA" id="ARBA00022771"/>
    </source>
</evidence>
<dbReference type="CDD" id="cd16667">
    <property type="entry name" value="RING-H2_RNF126-like"/>
    <property type="match status" value="1"/>
</dbReference>
<dbReference type="InterPro" id="IPR013083">
    <property type="entry name" value="Znf_RING/FYVE/PHD"/>
</dbReference>
<dbReference type="Proteomes" id="UP000634136">
    <property type="component" value="Unassembled WGS sequence"/>
</dbReference>
<evidence type="ECO:0000256" key="2">
    <source>
        <dbReference type="ARBA" id="ARBA00012483"/>
    </source>
</evidence>
<accession>A0A834XCQ5</accession>
<evidence type="ECO:0000256" key="9">
    <source>
        <dbReference type="SAM" id="MobiDB-lite"/>
    </source>
</evidence>
<dbReference type="EC" id="2.3.2.27" evidence="2"/>
<dbReference type="SUPFAM" id="SSF57850">
    <property type="entry name" value="RING/U-box"/>
    <property type="match status" value="1"/>
</dbReference>
<gene>
    <name evidence="11" type="ORF">G2W53_004992</name>
</gene>
<keyword evidence="7" id="KW-0862">Zinc</keyword>
<protein>
    <recommendedName>
        <fullName evidence="2">RING-type E3 ubiquitin transferase</fullName>
        <ecNumber evidence="2">2.3.2.27</ecNumber>
    </recommendedName>
</protein>
<dbReference type="AlphaFoldDB" id="A0A834XCQ5"/>
<dbReference type="PROSITE" id="PS50089">
    <property type="entry name" value="ZF_RING_2"/>
    <property type="match status" value="1"/>
</dbReference>
<dbReference type="Gene3D" id="3.30.40.10">
    <property type="entry name" value="Zinc/RING finger domain, C3HC4 (zinc finger)"/>
    <property type="match status" value="1"/>
</dbReference>
<keyword evidence="3" id="KW-0808">Transferase</keyword>
<dbReference type="FunFam" id="3.30.40.10:FF:000022">
    <property type="entry name" value="E3 ubiquitin-protein ligase RING1-like"/>
    <property type="match status" value="1"/>
</dbReference>
<keyword evidence="6" id="KW-0833">Ubl conjugation pathway</keyword>
<evidence type="ECO:0000313" key="12">
    <source>
        <dbReference type="Proteomes" id="UP000634136"/>
    </source>
</evidence>
<evidence type="ECO:0000256" key="8">
    <source>
        <dbReference type="PROSITE-ProRule" id="PRU00175"/>
    </source>
</evidence>
<dbReference type="InterPro" id="IPR001841">
    <property type="entry name" value="Znf_RING"/>
</dbReference>
<dbReference type="GO" id="GO:0005737">
    <property type="term" value="C:cytoplasm"/>
    <property type="evidence" value="ECO:0007669"/>
    <property type="project" value="TreeGrafter"/>
</dbReference>